<dbReference type="InterPro" id="IPR036116">
    <property type="entry name" value="FN3_sf"/>
</dbReference>
<keyword evidence="3" id="KW-0732">Signal</keyword>
<dbReference type="SMART" id="SM00060">
    <property type="entry name" value="FN3"/>
    <property type="match status" value="2"/>
</dbReference>
<sequence length="791" mass="85956">MDNAVMSERSITLSLKSALFLCTFLFCPFCLCNGQQECDQGTFGASCQQTCHCLSRRCNNLTGVCTGSPQGCSRGWTGTNCQGRFGTNCQQTCNCRSGECNIDTGYCTGAPTGCTDGWRGSSCHQDCAQGTFGASCLHTCHCQSGQCDKFTGECTGSPRGCSRGWTGTNCQECGAGTFGSNCDNTCHCQSGECDKITGICTGRTTDCTSGWRGSSCHQECVAGTFGSNCGNTCHCQSGDCDKFTGTCTGDTTDCMSGWRGSSCHQECGARTFGVNCDNTCHCQSGECEKFTGICTGRTTDCISGWTGSICQEALLTSAPVEVTKESLLVTISWPAWDGETNARDPPVIGYMPYHKKTSATEWIHGSSDLVQTLNFTFSDLTPDTNYSFSVSVVIEGNEEGPKSPELVVKTTCKVPSSPTVLTLEPYEGEQDRLTISWQMPSSQDIRCSSGVTQLTLYYSNNKEPGSEMSEDIIDVSNTSYTFNVSLKEGEYTFQLSMTTAGGESNKSKAYIHSIAGGTKPFDNGSGNKDMNEATYIIIGIVISLTMVVLLLVIIYKVHSNKEGGLSTCEKICKFGDKPSSKNSGSVSVRKSALSGAHGRVDISFPSLNVNEEPIMEDRNEDMDMSCEAADPVYGNVNKPVPFLVADLERYINKCYRSKTGSFEAQFQLFKAGKQYAADVGEKEENKIKNRFKNMIAYDHSRVMLERLEEDPHSDYFNANYIENAFGALSFIASQGPNNASLVDFWRMIWQDNVTNIVMLTNLIEKGKVTLNIKNGFNIELYMVKLAGNNNN</sequence>
<dbReference type="SUPFAM" id="SSF52799">
    <property type="entry name" value="(Phosphotyrosine protein) phosphatases II"/>
    <property type="match status" value="1"/>
</dbReference>
<evidence type="ECO:0000259" key="5">
    <source>
        <dbReference type="PROSITE" id="PS50853"/>
    </source>
</evidence>
<keyword evidence="1" id="KW-0378">Hydrolase</keyword>
<name>A0A2G8JWQ5_STIJA</name>
<dbReference type="PROSITE" id="PS50853">
    <property type="entry name" value="FN3"/>
    <property type="match status" value="2"/>
</dbReference>
<dbReference type="CDD" id="cd00063">
    <property type="entry name" value="FN3"/>
    <property type="match status" value="2"/>
</dbReference>
<evidence type="ECO:0000313" key="6">
    <source>
        <dbReference type="EMBL" id="PIK40172.1"/>
    </source>
</evidence>
<evidence type="ECO:0000256" key="3">
    <source>
        <dbReference type="SAM" id="SignalP"/>
    </source>
</evidence>
<gene>
    <name evidence="6" type="ORF">BSL78_22981</name>
</gene>
<dbReference type="Gene3D" id="2.60.40.10">
    <property type="entry name" value="Immunoglobulins"/>
    <property type="match status" value="2"/>
</dbReference>
<comment type="caution">
    <text evidence="6">The sequence shown here is derived from an EMBL/GenBank/DDBJ whole genome shotgun (WGS) entry which is preliminary data.</text>
</comment>
<keyword evidence="7" id="KW-1185">Reference proteome</keyword>
<dbReference type="SMART" id="SM00194">
    <property type="entry name" value="PTPc"/>
    <property type="match status" value="1"/>
</dbReference>
<dbReference type="Proteomes" id="UP000230750">
    <property type="component" value="Unassembled WGS sequence"/>
</dbReference>
<dbReference type="EMBL" id="MRZV01001156">
    <property type="protein sequence ID" value="PIK40172.1"/>
    <property type="molecule type" value="Genomic_DNA"/>
</dbReference>
<dbReference type="SUPFAM" id="SSF49265">
    <property type="entry name" value="Fibronectin type III"/>
    <property type="match status" value="1"/>
</dbReference>
<feature type="domain" description="Fibronectin type-III" evidence="5">
    <location>
        <begin position="414"/>
        <end position="517"/>
    </location>
</feature>
<evidence type="ECO:0000313" key="7">
    <source>
        <dbReference type="Proteomes" id="UP000230750"/>
    </source>
</evidence>
<reference evidence="6 7" key="1">
    <citation type="journal article" date="2017" name="PLoS Biol.">
        <title>The sea cucumber genome provides insights into morphological evolution and visceral regeneration.</title>
        <authorList>
            <person name="Zhang X."/>
            <person name="Sun L."/>
            <person name="Yuan J."/>
            <person name="Sun Y."/>
            <person name="Gao Y."/>
            <person name="Zhang L."/>
            <person name="Li S."/>
            <person name="Dai H."/>
            <person name="Hamel J.F."/>
            <person name="Liu C."/>
            <person name="Yu Y."/>
            <person name="Liu S."/>
            <person name="Lin W."/>
            <person name="Guo K."/>
            <person name="Jin S."/>
            <person name="Xu P."/>
            <person name="Storey K.B."/>
            <person name="Huan P."/>
            <person name="Zhang T."/>
            <person name="Zhou Y."/>
            <person name="Zhang J."/>
            <person name="Lin C."/>
            <person name="Li X."/>
            <person name="Xing L."/>
            <person name="Huo D."/>
            <person name="Sun M."/>
            <person name="Wang L."/>
            <person name="Mercier A."/>
            <person name="Li F."/>
            <person name="Yang H."/>
            <person name="Xiang J."/>
        </authorList>
    </citation>
    <scope>NUCLEOTIDE SEQUENCE [LARGE SCALE GENOMIC DNA]</scope>
    <source>
        <strain evidence="6">Shaxun</strain>
        <tissue evidence="6">Muscle</tissue>
    </source>
</reference>
<protein>
    <submittedName>
        <fullName evidence="6">Uncharacterized protein</fullName>
    </submittedName>
</protein>
<dbReference type="InterPro" id="IPR003961">
    <property type="entry name" value="FN3_dom"/>
</dbReference>
<feature type="signal peptide" evidence="3">
    <location>
        <begin position="1"/>
        <end position="34"/>
    </location>
</feature>
<accession>A0A2G8JWQ5</accession>
<dbReference type="Pfam" id="PF00102">
    <property type="entry name" value="Y_phosphatase"/>
    <property type="match status" value="1"/>
</dbReference>
<dbReference type="AlphaFoldDB" id="A0A2G8JWQ5"/>
<dbReference type="OrthoDB" id="10252017at2759"/>
<dbReference type="InterPro" id="IPR013783">
    <property type="entry name" value="Ig-like_fold"/>
</dbReference>
<dbReference type="PROSITE" id="PS50055">
    <property type="entry name" value="TYR_PHOSPHATASE_PTP"/>
    <property type="match status" value="1"/>
</dbReference>
<dbReference type="PANTHER" id="PTHR26391">
    <property type="entry name" value="INACTIVE TYROSINE-PROTEIN KINASE 7"/>
    <property type="match status" value="1"/>
</dbReference>
<dbReference type="InterPro" id="IPR000242">
    <property type="entry name" value="PTP_cat"/>
</dbReference>
<evidence type="ECO:0000259" key="4">
    <source>
        <dbReference type="PROSITE" id="PS50055"/>
    </source>
</evidence>
<feature type="domain" description="Tyrosine-protein phosphatase" evidence="4">
    <location>
        <begin position="662"/>
        <end position="767"/>
    </location>
</feature>
<keyword evidence="2" id="KW-0812">Transmembrane</keyword>
<keyword evidence="1" id="KW-0904">Protein phosphatase</keyword>
<keyword evidence="2" id="KW-0472">Membrane</keyword>
<feature type="domain" description="Fibronectin type-III" evidence="5">
    <location>
        <begin position="315"/>
        <end position="413"/>
    </location>
</feature>
<dbReference type="InterPro" id="IPR029021">
    <property type="entry name" value="Prot-tyrosine_phosphatase-like"/>
</dbReference>
<organism evidence="6 7">
    <name type="scientific">Stichopus japonicus</name>
    <name type="common">Sea cucumber</name>
    <dbReference type="NCBI Taxonomy" id="307972"/>
    <lineage>
        <taxon>Eukaryota</taxon>
        <taxon>Metazoa</taxon>
        <taxon>Echinodermata</taxon>
        <taxon>Eleutherozoa</taxon>
        <taxon>Echinozoa</taxon>
        <taxon>Holothuroidea</taxon>
        <taxon>Aspidochirotacea</taxon>
        <taxon>Aspidochirotida</taxon>
        <taxon>Stichopodidae</taxon>
        <taxon>Apostichopus</taxon>
    </lineage>
</organism>
<keyword evidence="2" id="KW-1133">Transmembrane helix</keyword>
<dbReference type="Gene3D" id="3.90.190.10">
    <property type="entry name" value="Protein tyrosine phosphatase superfamily"/>
    <property type="match status" value="1"/>
</dbReference>
<dbReference type="Gene3D" id="2.170.300.10">
    <property type="entry name" value="Tie2 ligand-binding domain superfamily"/>
    <property type="match status" value="4"/>
</dbReference>
<feature type="transmembrane region" description="Helical" evidence="2">
    <location>
        <begin position="533"/>
        <end position="555"/>
    </location>
</feature>
<dbReference type="STRING" id="307972.A0A2G8JWQ5"/>
<evidence type="ECO:0000256" key="1">
    <source>
        <dbReference type="ARBA" id="ARBA00022912"/>
    </source>
</evidence>
<dbReference type="PRINTS" id="PR00700">
    <property type="entry name" value="PRTYPHPHTASE"/>
</dbReference>
<proteinExistence type="predicted"/>
<dbReference type="GO" id="GO:0004725">
    <property type="term" value="F:protein tyrosine phosphatase activity"/>
    <property type="evidence" value="ECO:0007669"/>
    <property type="project" value="InterPro"/>
</dbReference>
<feature type="chain" id="PRO_5013668033" evidence="3">
    <location>
        <begin position="35"/>
        <end position="791"/>
    </location>
</feature>
<dbReference type="PANTHER" id="PTHR26391:SF18">
    <property type="entry name" value="PROTEIN KINASE RECEPTOR TIE-1, PUTATIVE-RELATED"/>
    <property type="match status" value="1"/>
</dbReference>
<evidence type="ECO:0000256" key="2">
    <source>
        <dbReference type="SAM" id="Phobius"/>
    </source>
</evidence>